<accession>A0ACD5AR00</accession>
<evidence type="ECO:0000313" key="1">
    <source>
        <dbReference type="EMBL" id="WWQ69614.1"/>
    </source>
</evidence>
<name>A0ACD5AR00_9ACTN</name>
<dbReference type="EMBL" id="CP146023">
    <property type="protein sequence ID" value="WWQ69614.1"/>
    <property type="molecule type" value="Genomic_DNA"/>
</dbReference>
<protein>
    <submittedName>
        <fullName evidence="1">Uncharacterized protein</fullName>
    </submittedName>
</protein>
<dbReference type="Proteomes" id="UP001432251">
    <property type="component" value="Plasmid p1"/>
</dbReference>
<reference evidence="1" key="1">
    <citation type="journal article" date="2025" name="Int. J. Syst. Evol. Microbiol.">
        <title>Streptomyces citrinus sp. nov., with yellow diffusible pigment.</title>
        <authorList>
            <person name="He Y."/>
            <person name="Yang E."/>
            <person name="Xu J."/>
            <person name="Sun Y."/>
            <person name="Sun L."/>
        </authorList>
    </citation>
    <scope>NUCLEOTIDE SEQUENCE</scope>
    <source>
        <strain evidence="1">Q6</strain>
    </source>
</reference>
<evidence type="ECO:0000313" key="2">
    <source>
        <dbReference type="Proteomes" id="UP001432251"/>
    </source>
</evidence>
<sequence length="145" mass="15353">MPSFMFVYGWGADDDVAGLTVFVTAPDPESAEHASRADADAYAQEMGAASWEEWGAYALPPAEPPRPLRTSYTIHEITADPFPVGTRLTDAGGNPCQVTAQRADGLLLTVTGTAEPNISYTLTVPYLRQLLCSPGPWALAPAGNA</sequence>
<keyword evidence="2" id="KW-1185">Reference proteome</keyword>
<geneLocation type="plasmid" evidence="1 2">
    <name>p1</name>
</geneLocation>
<keyword evidence="1" id="KW-0614">Plasmid</keyword>
<proteinExistence type="predicted"/>
<gene>
    <name evidence="1" type="ORF">V2W30_41370</name>
</gene>
<organism evidence="1 2">
    <name type="scientific">Streptomyces citrinus</name>
    <dbReference type="NCBI Taxonomy" id="3118173"/>
    <lineage>
        <taxon>Bacteria</taxon>
        <taxon>Bacillati</taxon>
        <taxon>Actinomycetota</taxon>
        <taxon>Actinomycetes</taxon>
        <taxon>Kitasatosporales</taxon>
        <taxon>Streptomycetaceae</taxon>
        <taxon>Streptomyces</taxon>
    </lineage>
</organism>